<evidence type="ECO:0000256" key="3">
    <source>
        <dbReference type="SAM" id="Phobius"/>
    </source>
</evidence>
<gene>
    <name evidence="5" type="ORF">SAMN00017477_1422</name>
</gene>
<evidence type="ECO:0000256" key="1">
    <source>
        <dbReference type="ARBA" id="ARBA00006068"/>
    </source>
</evidence>
<dbReference type="RefSeq" id="WP_234989783.1">
    <property type="nucleotide sequence ID" value="NZ_FWWR01000009.1"/>
</dbReference>
<dbReference type="Pfam" id="PF03816">
    <property type="entry name" value="LytR_cpsA_psr"/>
    <property type="match status" value="1"/>
</dbReference>
<dbReference type="InterPro" id="IPR004474">
    <property type="entry name" value="LytR_CpsA_psr"/>
</dbReference>
<evidence type="ECO:0000313" key="5">
    <source>
        <dbReference type="EMBL" id="SMB88563.1"/>
    </source>
</evidence>
<dbReference type="PANTHER" id="PTHR33392">
    <property type="entry name" value="POLYISOPRENYL-TEICHOIC ACID--PEPTIDOGLYCAN TEICHOIC ACID TRANSFERASE TAGU"/>
    <property type="match status" value="1"/>
</dbReference>
<dbReference type="EMBL" id="FWWR01000009">
    <property type="protein sequence ID" value="SMB88563.1"/>
    <property type="molecule type" value="Genomic_DNA"/>
</dbReference>
<dbReference type="AlphaFoldDB" id="A0A1W1V5I7"/>
<reference evidence="6" key="1">
    <citation type="submission" date="2017-04" db="EMBL/GenBank/DDBJ databases">
        <authorList>
            <person name="Varghese N."/>
            <person name="Submissions S."/>
        </authorList>
    </citation>
    <scope>NUCLEOTIDE SEQUENCE [LARGE SCALE GENOMIC DNA]</scope>
    <source>
        <strain evidence="6">DSM 20463</strain>
    </source>
</reference>
<keyword evidence="3" id="KW-1133">Transmembrane helix</keyword>
<dbReference type="InterPro" id="IPR050922">
    <property type="entry name" value="LytR/CpsA/Psr_CW_biosynth"/>
</dbReference>
<keyword evidence="6" id="KW-1185">Reference proteome</keyword>
<organism evidence="5 6">
    <name type="scientific">Peptoniphilus asaccharolyticus DSM 20463</name>
    <dbReference type="NCBI Taxonomy" id="573058"/>
    <lineage>
        <taxon>Bacteria</taxon>
        <taxon>Bacillati</taxon>
        <taxon>Bacillota</taxon>
        <taxon>Tissierellia</taxon>
        <taxon>Tissierellales</taxon>
        <taxon>Peptoniphilaceae</taxon>
        <taxon>Peptoniphilus</taxon>
    </lineage>
</organism>
<dbReference type="STRING" id="573058.SAMN00017477_1422"/>
<dbReference type="Gene3D" id="3.40.630.190">
    <property type="entry name" value="LCP protein"/>
    <property type="match status" value="1"/>
</dbReference>
<feature type="region of interest" description="Disordered" evidence="2">
    <location>
        <begin position="324"/>
        <end position="370"/>
    </location>
</feature>
<evidence type="ECO:0000256" key="2">
    <source>
        <dbReference type="SAM" id="MobiDB-lite"/>
    </source>
</evidence>
<feature type="compositionally biased region" description="Basic and acidic residues" evidence="2">
    <location>
        <begin position="341"/>
        <end position="370"/>
    </location>
</feature>
<feature type="compositionally biased region" description="Acidic residues" evidence="2">
    <location>
        <begin position="324"/>
        <end position="334"/>
    </location>
</feature>
<evidence type="ECO:0000259" key="4">
    <source>
        <dbReference type="Pfam" id="PF03816"/>
    </source>
</evidence>
<protein>
    <submittedName>
        <fullName evidence="5">Transcriptional attenuator, LytR family</fullName>
    </submittedName>
</protein>
<evidence type="ECO:0000313" key="6">
    <source>
        <dbReference type="Proteomes" id="UP000192368"/>
    </source>
</evidence>
<feature type="transmembrane region" description="Helical" evidence="3">
    <location>
        <begin position="7"/>
        <end position="26"/>
    </location>
</feature>
<keyword evidence="3" id="KW-0472">Membrane</keyword>
<keyword evidence="3" id="KW-0812">Transmembrane</keyword>
<sequence length="370" mass="42101">MKYFYRIVAVLMLCSLAGMVMFLYRIKPDYENKGKDSLIGKKEDSILDTKGTEVFNDNEVLRVLVLGVDKTATKQLSEEKNGMRSDTIMLFSIDPANNRVQLLSVPRDSYIRIHGYDKNKINAAFSDIVYPKGGLNLVAATVEDLLDVKIDHYALIDYKAVTQIVDAVGGMDVEWDRPDYTYKDDWVVPPLEISMKRGINHLDGKKAVDYLRIRKAYEGQDIDRIGAQQGFLMMLFDKLKSPSMILKIPELLDIVDEFVETDLTYGQMVTLARFGLGVDREDISTATLEGTNVNGVKIGRDKVSVYKVDENYAKEVVLRGGVVEPEEDEEDIENENNSRNSNKERNLEKTDKNSKENKNDKDKREIKTKK</sequence>
<dbReference type="NCBIfam" id="TIGR00350">
    <property type="entry name" value="lytR_cpsA_psr"/>
    <property type="match status" value="1"/>
</dbReference>
<accession>A0A1W1V5I7</accession>
<dbReference type="Proteomes" id="UP000192368">
    <property type="component" value="Unassembled WGS sequence"/>
</dbReference>
<feature type="domain" description="Cell envelope-related transcriptional attenuator" evidence="4">
    <location>
        <begin position="84"/>
        <end position="240"/>
    </location>
</feature>
<proteinExistence type="inferred from homology"/>
<name>A0A1W1V5I7_PEPAS</name>
<comment type="similarity">
    <text evidence="1">Belongs to the LytR/CpsA/Psr (LCP) family.</text>
</comment>
<dbReference type="PANTHER" id="PTHR33392:SF6">
    <property type="entry name" value="POLYISOPRENYL-TEICHOIC ACID--PEPTIDOGLYCAN TEICHOIC ACID TRANSFERASE TAGU"/>
    <property type="match status" value="1"/>
</dbReference>